<feature type="compositionally biased region" description="Polar residues" evidence="20">
    <location>
        <begin position="21"/>
        <end position="30"/>
    </location>
</feature>
<dbReference type="InterPro" id="IPR003674">
    <property type="entry name" value="Oligo_trans_STT3"/>
</dbReference>
<protein>
    <recommendedName>
        <fullName evidence="19">Dolichyl-diphosphooligosaccharide--protein glycosyltransferase subunit STT3</fullName>
        <ecNumber evidence="6">2.4.99.18</ecNumber>
    </recommendedName>
</protein>
<evidence type="ECO:0000256" key="3">
    <source>
        <dbReference type="ARBA" id="ARBA00004477"/>
    </source>
</evidence>
<keyword evidence="11" id="KW-0256">Endoplasmic reticulum</keyword>
<comment type="similarity">
    <text evidence="5">Belongs to the STT3 family.</text>
</comment>
<evidence type="ECO:0000256" key="11">
    <source>
        <dbReference type="ARBA" id="ARBA00022824"/>
    </source>
</evidence>
<dbReference type="InterPro" id="IPR048307">
    <property type="entry name" value="STT3_N"/>
</dbReference>
<reference evidence="22" key="1">
    <citation type="submission" date="2017-08" db="EMBL/GenBank/DDBJ databases">
        <authorList>
            <person name="Cuomo C."/>
            <person name="Billmyre B."/>
            <person name="Heitman J."/>
        </authorList>
    </citation>
    <scope>NUCLEOTIDE SEQUENCE</scope>
    <source>
        <strain evidence="22">CBS 12478</strain>
    </source>
</reference>
<evidence type="ECO:0000256" key="12">
    <source>
        <dbReference type="ARBA" id="ARBA00022842"/>
    </source>
</evidence>
<dbReference type="GO" id="GO:0046872">
    <property type="term" value="F:metal ion binding"/>
    <property type="evidence" value="ECO:0007669"/>
    <property type="project" value="UniProtKB-KW"/>
</dbReference>
<gene>
    <name evidence="22" type="ORF">CI109_104287</name>
</gene>
<dbReference type="InterPro" id="IPR048999">
    <property type="entry name" value="STT3-PglB_core"/>
</dbReference>
<feature type="transmembrane region" description="Helical" evidence="21">
    <location>
        <begin position="212"/>
        <end position="230"/>
    </location>
</feature>
<feature type="transmembrane region" description="Helical" evidence="21">
    <location>
        <begin position="159"/>
        <end position="175"/>
    </location>
</feature>
<comment type="function">
    <text evidence="18">Catalytic subunit of the oligosaccharyl transferase (OST) complex that catalyzes the initial transfer of a defined glycan (Glc(3)Man(9)GlcNAc(2) in eukaryotes) from the lipid carrier dolichol-pyrophosphate to an asparagine residue within an Asn-X-Ser/Thr consensus motif in nascent polypeptide chains, the first step in protein N-glycosylation. N-glycosylation occurs cotranslationally and the complex associates with the Sec61 complex at the channel-forming translocon complex that mediates protein translocation across the endoplasmic reticulum (ER). All subunits are required for a maximal enzyme activity. This subunit contains the active site and the acceptor peptide and donor lipid-linked oligosaccharide (LLO) binding pockets.</text>
</comment>
<feature type="transmembrane region" description="Helical" evidence="21">
    <location>
        <begin position="463"/>
        <end position="494"/>
    </location>
</feature>
<evidence type="ECO:0000256" key="18">
    <source>
        <dbReference type="ARBA" id="ARBA00059243"/>
    </source>
</evidence>
<dbReference type="Pfam" id="PF02516">
    <property type="entry name" value="STT3"/>
    <property type="match status" value="1"/>
</dbReference>
<dbReference type="FunFam" id="3.40.50.12610:FF:000001">
    <property type="entry name" value="Dolichyl-diphosphooligosaccharide--protein glycosyltransferase subunit STT3B"/>
    <property type="match status" value="1"/>
</dbReference>
<feature type="region of interest" description="Disordered" evidence="20">
    <location>
        <begin position="811"/>
        <end position="835"/>
    </location>
</feature>
<dbReference type="OrthoDB" id="10261066at2759"/>
<comment type="pathway">
    <text evidence="4">Protein modification; protein glycosylation.</text>
</comment>
<evidence type="ECO:0000256" key="15">
    <source>
        <dbReference type="ARBA" id="ARBA00023180"/>
    </source>
</evidence>
<keyword evidence="16" id="KW-0464">Manganese</keyword>
<dbReference type="Proteomes" id="UP000322225">
    <property type="component" value="Chromosome 7"/>
</dbReference>
<evidence type="ECO:0000256" key="4">
    <source>
        <dbReference type="ARBA" id="ARBA00004922"/>
    </source>
</evidence>
<evidence type="ECO:0000256" key="8">
    <source>
        <dbReference type="ARBA" id="ARBA00022679"/>
    </source>
</evidence>
<evidence type="ECO:0000256" key="17">
    <source>
        <dbReference type="ARBA" id="ARBA00048829"/>
    </source>
</evidence>
<evidence type="ECO:0000256" key="19">
    <source>
        <dbReference type="ARBA" id="ARBA00067960"/>
    </source>
</evidence>
<dbReference type="PANTHER" id="PTHR13872">
    <property type="entry name" value="DOLICHYL-DIPHOSPHOOLIGOSACCHARIDE--PROTEIN GLYCOSYLTRANSFERASE SUBUNIT"/>
    <property type="match status" value="1"/>
</dbReference>
<comment type="cofactor">
    <cofactor evidence="1">
        <name>Mn(2+)</name>
        <dbReference type="ChEBI" id="CHEBI:29035"/>
    </cofactor>
</comment>
<dbReference type="KEGG" id="ksn:43588108"/>
<sequence length="835" mass="92331">MAPKTAKSPAKSARPPPSSSQQSFDNSIPTTPELETVSPPNGATTTTISSPSSSGGGIFPTFLDGKGKRIAYPLPSGLSPTAINNTESLLRFVILALICGAAIGSRLFAVIRFESVIHEFDPWFNFRASKVLVNDGFYEFWNWFDPSAWYPLGRTVGTTLYPGLMVTSGLIWHALRAINMPVDIRNVCVMLAPGFAGLTAWSTYLFTAEMSTPSAGLLAAAFIGIAPGYISRSVAGSYDNEAIAIFILMASFYSWIKALKTGSSLWGMVTALFYAWMVAAWGGYVFITNMIPLHAFVLILMGRFNNRLYTAYSSWYAIGTIASMQVPFVEFLPIRTSEHMAALGVFGLLQLIAFVETVRRLVPGKQFQLLLRAFVVAVFVVSFAALVVLTFSGWIAPFAGRFYSLWDTGYAKVHMPIIASVSEHQPTAWPSFYFDLEMLIFFFPAGVYWCFRELRDEQVFIIIYAVLSAYFAGVMVRLMLVITPVVCVCAAIAFSKLLEAYIDPSVPSDPAEETGAAEDQPISKSKAKKMAATQQSKPFSFTGLLGGKSTSGIFALDTRFAVITTLILFLFVFVHHCTWVTSSAYSSPSVVLASRNQDGSQNIIDDFREAYYWIRQNTPKDAVVMSWWDYGYQIAGMADRPTLVDNNTWNNTHIATVGKAMSSSEDVAYPILRKHDVDYVLVIFGGLLGYSGDDINKFLWMVRIAQGEWPDEVQEVNYFTQRGEYAVDERATPTMKNSLMYKMSYYRFPELFGGHPAQDRVRGQTIPQTPIVLDTLEEAFTSENWIVRLYKVKKEDVIGRDHKAVTAWNGGKKLGKSASASSSAGAGVKRGRPSM</sequence>
<comment type="subcellular location">
    <subcellularLocation>
        <location evidence="3">Endoplasmic reticulum membrane</location>
        <topology evidence="3">Multi-pass membrane protein</topology>
    </subcellularLocation>
</comment>
<evidence type="ECO:0000256" key="20">
    <source>
        <dbReference type="SAM" id="MobiDB-lite"/>
    </source>
</evidence>
<feature type="transmembrane region" description="Helical" evidence="21">
    <location>
        <begin position="432"/>
        <end position="451"/>
    </location>
</feature>
<feature type="region of interest" description="Disordered" evidence="20">
    <location>
        <begin position="1"/>
        <end position="57"/>
    </location>
</feature>
<evidence type="ECO:0000313" key="22">
    <source>
        <dbReference type="EMBL" id="WWD19822.1"/>
    </source>
</evidence>
<keyword evidence="10" id="KW-0479">Metal-binding</keyword>
<comment type="cofactor">
    <cofactor evidence="2">
        <name>Mg(2+)</name>
        <dbReference type="ChEBI" id="CHEBI:18420"/>
    </cofactor>
</comment>
<evidence type="ECO:0000256" key="16">
    <source>
        <dbReference type="ARBA" id="ARBA00023211"/>
    </source>
</evidence>
<keyword evidence="9 21" id="KW-0812">Transmembrane</keyword>
<organism evidence="22 23">
    <name type="scientific">Kwoniella shandongensis</name>
    <dbReference type="NCBI Taxonomy" id="1734106"/>
    <lineage>
        <taxon>Eukaryota</taxon>
        <taxon>Fungi</taxon>
        <taxon>Dikarya</taxon>
        <taxon>Basidiomycota</taxon>
        <taxon>Agaricomycotina</taxon>
        <taxon>Tremellomycetes</taxon>
        <taxon>Tremellales</taxon>
        <taxon>Cryptococcaceae</taxon>
        <taxon>Kwoniella</taxon>
    </lineage>
</organism>
<keyword evidence="23" id="KW-1185">Reference proteome</keyword>
<dbReference type="GO" id="GO:0004579">
    <property type="term" value="F:dolichyl-diphosphooligosaccharide-protein glycotransferase activity"/>
    <property type="evidence" value="ECO:0007669"/>
    <property type="project" value="UniProtKB-EC"/>
</dbReference>
<keyword evidence="7" id="KW-0328">Glycosyltransferase</keyword>
<feature type="transmembrane region" description="Helical" evidence="21">
    <location>
        <begin position="553"/>
        <end position="574"/>
    </location>
</feature>
<evidence type="ECO:0000256" key="7">
    <source>
        <dbReference type="ARBA" id="ARBA00022676"/>
    </source>
</evidence>
<evidence type="ECO:0000313" key="23">
    <source>
        <dbReference type="Proteomes" id="UP000322225"/>
    </source>
</evidence>
<feature type="transmembrane region" description="Helical" evidence="21">
    <location>
        <begin position="89"/>
        <end position="111"/>
    </location>
</feature>
<keyword evidence="8" id="KW-0808">Transferase</keyword>
<evidence type="ECO:0000256" key="13">
    <source>
        <dbReference type="ARBA" id="ARBA00022989"/>
    </source>
</evidence>
<feature type="transmembrane region" description="Helical" evidence="21">
    <location>
        <begin position="370"/>
        <end position="396"/>
    </location>
</feature>
<dbReference type="EMBL" id="CP144057">
    <property type="protein sequence ID" value="WWD19822.1"/>
    <property type="molecule type" value="Genomic_DNA"/>
</dbReference>
<reference evidence="22" key="2">
    <citation type="submission" date="2024-01" db="EMBL/GenBank/DDBJ databases">
        <title>Comparative genomics of Cryptococcus and Kwoniella reveals pathogenesis evolution and contrasting modes of karyotype evolution via chromosome fusion or intercentromeric recombination.</title>
        <authorList>
            <person name="Coelho M.A."/>
            <person name="David-Palma M."/>
            <person name="Shea T."/>
            <person name="Bowers K."/>
            <person name="McGinley-Smith S."/>
            <person name="Mohammad A.W."/>
            <person name="Gnirke A."/>
            <person name="Yurkov A.M."/>
            <person name="Nowrousian M."/>
            <person name="Sun S."/>
            <person name="Cuomo C.A."/>
            <person name="Heitman J."/>
        </authorList>
    </citation>
    <scope>NUCLEOTIDE SEQUENCE</scope>
    <source>
        <strain evidence="22">CBS 12478</strain>
    </source>
</reference>
<dbReference type="AlphaFoldDB" id="A0A5M6C4B5"/>
<evidence type="ECO:0000256" key="2">
    <source>
        <dbReference type="ARBA" id="ARBA00001946"/>
    </source>
</evidence>
<comment type="catalytic activity">
    <reaction evidence="17">
        <text>a di-trans,poly-cis-dolichyl diphosphooligosaccharide + L-asparaginyl-[protein] = N(4)-(oligosaccharide-(1-&gt;4)-N-acetyl-beta-D-glucosaminyl-(1-&gt;4)-N-acetyl-beta-D-glucosaminyl)-L-asparaginyl-[protein] + a di-trans,poly-cis-dolichyl diphosphate + H(+)</text>
        <dbReference type="Rhea" id="RHEA:22980"/>
        <dbReference type="Rhea" id="RHEA-COMP:12804"/>
        <dbReference type="Rhea" id="RHEA-COMP:12805"/>
        <dbReference type="Rhea" id="RHEA-COMP:19506"/>
        <dbReference type="Rhea" id="RHEA-COMP:19509"/>
        <dbReference type="ChEBI" id="CHEBI:15378"/>
        <dbReference type="ChEBI" id="CHEBI:50347"/>
        <dbReference type="ChEBI" id="CHEBI:57497"/>
        <dbReference type="ChEBI" id="CHEBI:57570"/>
        <dbReference type="ChEBI" id="CHEBI:132529"/>
        <dbReference type="EC" id="2.4.99.18"/>
    </reaction>
</comment>
<name>A0A5M6C4B5_9TREE</name>
<evidence type="ECO:0000256" key="5">
    <source>
        <dbReference type="ARBA" id="ARBA00010810"/>
    </source>
</evidence>
<dbReference type="Pfam" id="PF21436">
    <property type="entry name" value="STT3-PglB_core"/>
    <property type="match status" value="1"/>
</dbReference>
<keyword evidence="14 21" id="KW-0472">Membrane</keyword>
<dbReference type="PANTHER" id="PTHR13872:SF1">
    <property type="entry name" value="DOLICHYL-DIPHOSPHOOLIGOSACCHARIDE--PROTEIN GLYCOSYLTRANSFERASE SUBUNIT STT3B"/>
    <property type="match status" value="1"/>
</dbReference>
<evidence type="ECO:0000256" key="10">
    <source>
        <dbReference type="ARBA" id="ARBA00022723"/>
    </source>
</evidence>
<feature type="transmembrane region" description="Helical" evidence="21">
    <location>
        <begin position="308"/>
        <end position="328"/>
    </location>
</feature>
<keyword evidence="13 21" id="KW-1133">Transmembrane helix</keyword>
<evidence type="ECO:0000256" key="9">
    <source>
        <dbReference type="ARBA" id="ARBA00022692"/>
    </source>
</evidence>
<dbReference type="GO" id="GO:0008250">
    <property type="term" value="C:oligosaccharyltransferase complex"/>
    <property type="evidence" value="ECO:0007669"/>
    <property type="project" value="UniProtKB-ARBA"/>
</dbReference>
<feature type="transmembrane region" description="Helical" evidence="21">
    <location>
        <begin position="242"/>
        <end position="259"/>
    </location>
</feature>
<feature type="compositionally biased region" description="Low complexity" evidence="20">
    <location>
        <begin position="44"/>
        <end position="53"/>
    </location>
</feature>
<feature type="compositionally biased region" description="Low complexity" evidence="20">
    <location>
        <begin position="816"/>
        <end position="827"/>
    </location>
</feature>
<dbReference type="GeneID" id="43588108"/>
<evidence type="ECO:0000256" key="1">
    <source>
        <dbReference type="ARBA" id="ARBA00001936"/>
    </source>
</evidence>
<feature type="compositionally biased region" description="Low complexity" evidence="20">
    <location>
        <begin position="1"/>
        <end position="13"/>
    </location>
</feature>
<dbReference type="GO" id="GO:0018279">
    <property type="term" value="P:protein N-linked glycosylation via asparagine"/>
    <property type="evidence" value="ECO:0007669"/>
    <property type="project" value="TreeGrafter"/>
</dbReference>
<accession>A0A5M6C4B5</accession>
<feature type="transmembrane region" description="Helical" evidence="21">
    <location>
        <begin position="187"/>
        <end position="206"/>
    </location>
</feature>
<dbReference type="Gene3D" id="3.40.50.12610">
    <property type="match status" value="1"/>
</dbReference>
<proteinExistence type="inferred from homology"/>
<keyword evidence="15" id="KW-0325">Glycoprotein</keyword>
<dbReference type="RefSeq" id="XP_031861580.1">
    <property type="nucleotide sequence ID" value="XM_032003978.1"/>
</dbReference>
<dbReference type="GO" id="GO:0043687">
    <property type="term" value="P:post-translational protein modification"/>
    <property type="evidence" value="ECO:0007669"/>
    <property type="project" value="TreeGrafter"/>
</dbReference>
<dbReference type="EC" id="2.4.99.18" evidence="6"/>
<evidence type="ECO:0000256" key="6">
    <source>
        <dbReference type="ARBA" id="ARBA00012605"/>
    </source>
</evidence>
<evidence type="ECO:0000256" key="21">
    <source>
        <dbReference type="SAM" id="Phobius"/>
    </source>
</evidence>
<feature type="transmembrane region" description="Helical" evidence="21">
    <location>
        <begin position="340"/>
        <end position="358"/>
    </location>
</feature>
<keyword evidence="12" id="KW-0460">Magnesium</keyword>
<evidence type="ECO:0000256" key="14">
    <source>
        <dbReference type="ARBA" id="ARBA00023136"/>
    </source>
</evidence>